<comment type="similarity">
    <text evidence="2">Belongs to the TlyA family.</text>
</comment>
<comment type="caution">
    <text evidence="5">The sequence shown here is derived from an EMBL/GenBank/DDBJ whole genome shotgun (WGS) entry which is preliminary data.</text>
</comment>
<dbReference type="InterPro" id="IPR047048">
    <property type="entry name" value="TlyA"/>
</dbReference>
<dbReference type="InterPro" id="IPR036986">
    <property type="entry name" value="S4_RNA-bd_sf"/>
</dbReference>
<dbReference type="PROSITE" id="PS50889">
    <property type="entry name" value="S4"/>
    <property type="match status" value="1"/>
</dbReference>
<dbReference type="GO" id="GO:0003723">
    <property type="term" value="F:RNA binding"/>
    <property type="evidence" value="ECO:0007669"/>
    <property type="project" value="UniProtKB-KW"/>
</dbReference>
<dbReference type="SUPFAM" id="SSF53335">
    <property type="entry name" value="S-adenosyl-L-methionine-dependent methyltransferases"/>
    <property type="match status" value="1"/>
</dbReference>
<reference evidence="5" key="1">
    <citation type="submission" date="2023-03" db="EMBL/GenBank/DDBJ databases">
        <authorList>
            <person name="Steffen K."/>
            <person name="Cardenas P."/>
        </authorList>
    </citation>
    <scope>NUCLEOTIDE SEQUENCE</scope>
</reference>
<evidence type="ECO:0000256" key="3">
    <source>
        <dbReference type="PROSITE-ProRule" id="PRU00182"/>
    </source>
</evidence>
<dbReference type="AlphaFoldDB" id="A0AA35TDY4"/>
<gene>
    <name evidence="5" type="ORF">GBAR_LOCUS25530</name>
</gene>
<keyword evidence="1 3" id="KW-0694">RNA-binding</keyword>
<dbReference type="GO" id="GO:0008168">
    <property type="term" value="F:methyltransferase activity"/>
    <property type="evidence" value="ECO:0007669"/>
    <property type="project" value="UniProtKB-KW"/>
</dbReference>
<dbReference type="Proteomes" id="UP001174909">
    <property type="component" value="Unassembled WGS sequence"/>
</dbReference>
<dbReference type="InterPro" id="IPR002942">
    <property type="entry name" value="S4_RNA-bd"/>
</dbReference>
<keyword evidence="6" id="KW-1185">Reference proteome</keyword>
<protein>
    <submittedName>
        <fullName evidence="5">rRNA methyltransferase YqxC</fullName>
    </submittedName>
</protein>
<dbReference type="PANTHER" id="PTHR32319">
    <property type="entry name" value="BACTERIAL HEMOLYSIN-LIKE PROTEIN"/>
    <property type="match status" value="1"/>
</dbReference>
<dbReference type="Pfam" id="PF01479">
    <property type="entry name" value="S4"/>
    <property type="match status" value="1"/>
</dbReference>
<proteinExistence type="inferred from homology"/>
<evidence type="ECO:0000313" key="5">
    <source>
        <dbReference type="EMBL" id="CAI8046199.1"/>
    </source>
</evidence>
<dbReference type="SMART" id="SM00363">
    <property type="entry name" value="S4"/>
    <property type="match status" value="1"/>
</dbReference>
<dbReference type="InterPro" id="IPR002877">
    <property type="entry name" value="RNA_MeTrfase_FtsJ_dom"/>
</dbReference>
<organism evidence="5 6">
    <name type="scientific">Geodia barretti</name>
    <name type="common">Barrett's horny sponge</name>
    <dbReference type="NCBI Taxonomy" id="519541"/>
    <lineage>
        <taxon>Eukaryota</taxon>
        <taxon>Metazoa</taxon>
        <taxon>Porifera</taxon>
        <taxon>Demospongiae</taxon>
        <taxon>Heteroscleromorpha</taxon>
        <taxon>Tetractinellida</taxon>
        <taxon>Astrophorina</taxon>
        <taxon>Geodiidae</taxon>
        <taxon>Geodia</taxon>
    </lineage>
</organism>
<evidence type="ECO:0000259" key="4">
    <source>
        <dbReference type="SMART" id="SM00363"/>
    </source>
</evidence>
<feature type="domain" description="RNA-binding S4" evidence="4">
    <location>
        <begin position="5"/>
        <end position="63"/>
    </location>
</feature>
<keyword evidence="5" id="KW-0489">Methyltransferase</keyword>
<name>A0AA35TDY4_GEOBA</name>
<dbReference type="Gene3D" id="3.40.50.150">
    <property type="entry name" value="Vaccinia Virus protein VP39"/>
    <property type="match status" value="1"/>
</dbReference>
<keyword evidence="5" id="KW-0808">Transferase</keyword>
<dbReference type="InterPro" id="IPR029063">
    <property type="entry name" value="SAM-dependent_MTases_sf"/>
</dbReference>
<sequence>MAKRTRIDVLMVERGLAPTREKAQALLMAGSVTVDGRAVSKPGTAVAAEAGVDVRAPLQYVGRGGDKMAGALDALRGSTRRGPSCWTSGRRRAGSRTACCSVGPRAVYDIDVGRGQLAHKLLIDPRVDSYEGVNARHDFPLPEPVDMAVADVSFISLRLVLPQMAAHLRPGGRMLVLVKPQFEAERGAVGRGGIVRDGKTHATVLGDFVQWAIGQGHRLRGVTPSPITGTEGNREFFVLLEAGESPAEADAD</sequence>
<dbReference type="PANTHER" id="PTHR32319:SF0">
    <property type="entry name" value="BACTERIAL HEMOLYSIN-LIKE PROTEIN"/>
    <property type="match status" value="1"/>
</dbReference>
<dbReference type="Gene3D" id="3.10.290.10">
    <property type="entry name" value="RNA-binding S4 domain"/>
    <property type="match status" value="1"/>
</dbReference>
<evidence type="ECO:0000313" key="6">
    <source>
        <dbReference type="Proteomes" id="UP001174909"/>
    </source>
</evidence>
<accession>A0AA35TDY4</accession>
<dbReference type="GO" id="GO:0032259">
    <property type="term" value="P:methylation"/>
    <property type="evidence" value="ECO:0007669"/>
    <property type="project" value="UniProtKB-KW"/>
</dbReference>
<evidence type="ECO:0000256" key="2">
    <source>
        <dbReference type="ARBA" id="ARBA00029460"/>
    </source>
</evidence>
<dbReference type="SUPFAM" id="SSF55174">
    <property type="entry name" value="Alpha-L RNA-binding motif"/>
    <property type="match status" value="1"/>
</dbReference>
<dbReference type="EMBL" id="CASHTH010003540">
    <property type="protein sequence ID" value="CAI8046199.1"/>
    <property type="molecule type" value="Genomic_DNA"/>
</dbReference>
<dbReference type="Pfam" id="PF01728">
    <property type="entry name" value="FtsJ"/>
    <property type="match status" value="1"/>
</dbReference>
<evidence type="ECO:0000256" key="1">
    <source>
        <dbReference type="ARBA" id="ARBA00022884"/>
    </source>
</evidence>
<dbReference type="CDD" id="cd00165">
    <property type="entry name" value="S4"/>
    <property type="match status" value="1"/>
</dbReference>